<dbReference type="InterPro" id="IPR001387">
    <property type="entry name" value="Cro/C1-type_HTH"/>
</dbReference>
<evidence type="ECO:0000313" key="3">
    <source>
        <dbReference type="Proteomes" id="UP001595533"/>
    </source>
</evidence>
<dbReference type="RefSeq" id="WP_077412960.1">
    <property type="nucleotide sequence ID" value="NZ_JBHRTS010000010.1"/>
</dbReference>
<reference evidence="3" key="1">
    <citation type="journal article" date="2019" name="Int. J. Syst. Evol. Microbiol.">
        <title>The Global Catalogue of Microorganisms (GCM) 10K type strain sequencing project: providing services to taxonomists for standard genome sequencing and annotation.</title>
        <authorList>
            <consortium name="The Broad Institute Genomics Platform"/>
            <consortium name="The Broad Institute Genome Sequencing Center for Infectious Disease"/>
            <person name="Wu L."/>
            <person name="Ma J."/>
        </authorList>
    </citation>
    <scope>NUCLEOTIDE SEQUENCE [LARGE SCALE GENOMIC DNA]</scope>
    <source>
        <strain evidence="3">KCTC 42953</strain>
    </source>
</reference>
<sequence>MKKSIWEESYSLLRQELKMIRKGAGLTQIQLAKKLAKNQSYVSKYEIGDRNLDYIEVIYVCKACNENPGKFTELISQKIDKLGE</sequence>
<name>A0ABV7JF67_9GAMM</name>
<dbReference type="Pfam" id="PF01381">
    <property type="entry name" value="HTH_3"/>
    <property type="match status" value="1"/>
</dbReference>
<evidence type="ECO:0000313" key="2">
    <source>
        <dbReference type="EMBL" id="MFC3195872.1"/>
    </source>
</evidence>
<proteinExistence type="predicted"/>
<feature type="domain" description="HTH cro/C1-type" evidence="1">
    <location>
        <begin position="17"/>
        <end position="71"/>
    </location>
</feature>
<dbReference type="Gene3D" id="1.10.260.40">
    <property type="entry name" value="lambda repressor-like DNA-binding domains"/>
    <property type="match status" value="1"/>
</dbReference>
<dbReference type="Proteomes" id="UP001595533">
    <property type="component" value="Unassembled WGS sequence"/>
</dbReference>
<gene>
    <name evidence="2" type="ORF">ACFODZ_16580</name>
</gene>
<keyword evidence="3" id="KW-1185">Reference proteome</keyword>
<evidence type="ECO:0000259" key="1">
    <source>
        <dbReference type="PROSITE" id="PS50943"/>
    </source>
</evidence>
<dbReference type="PROSITE" id="PS50943">
    <property type="entry name" value="HTH_CROC1"/>
    <property type="match status" value="1"/>
</dbReference>
<protein>
    <submittedName>
        <fullName evidence="2">Helix-turn-helix domain-containing protein</fullName>
    </submittedName>
</protein>
<dbReference type="SMART" id="SM00530">
    <property type="entry name" value="HTH_XRE"/>
    <property type="match status" value="1"/>
</dbReference>
<comment type="caution">
    <text evidence="2">The sequence shown here is derived from an EMBL/GenBank/DDBJ whole genome shotgun (WGS) entry which is preliminary data.</text>
</comment>
<dbReference type="CDD" id="cd00093">
    <property type="entry name" value="HTH_XRE"/>
    <property type="match status" value="1"/>
</dbReference>
<dbReference type="SUPFAM" id="SSF47413">
    <property type="entry name" value="lambda repressor-like DNA-binding domains"/>
    <property type="match status" value="1"/>
</dbReference>
<accession>A0ABV7JF67</accession>
<dbReference type="InterPro" id="IPR010982">
    <property type="entry name" value="Lambda_DNA-bd_dom_sf"/>
</dbReference>
<dbReference type="EMBL" id="JBHRTS010000010">
    <property type="protein sequence ID" value="MFC3195872.1"/>
    <property type="molecule type" value="Genomic_DNA"/>
</dbReference>
<organism evidence="2 3">
    <name type="scientific">Marinicella sediminis</name>
    <dbReference type="NCBI Taxonomy" id="1792834"/>
    <lineage>
        <taxon>Bacteria</taxon>
        <taxon>Pseudomonadati</taxon>
        <taxon>Pseudomonadota</taxon>
        <taxon>Gammaproteobacteria</taxon>
        <taxon>Lysobacterales</taxon>
        <taxon>Marinicellaceae</taxon>
        <taxon>Marinicella</taxon>
    </lineage>
</organism>